<dbReference type="InterPro" id="IPR051549">
    <property type="entry name" value="PEP_Utilizing_Enz"/>
</dbReference>
<feature type="domain" description="PEP-utilising enzyme mobile" evidence="1">
    <location>
        <begin position="37"/>
        <end position="106"/>
    </location>
</feature>
<accession>A0A444J5B3</accession>
<proteinExistence type="predicted"/>
<dbReference type="GO" id="GO:0008986">
    <property type="term" value="F:pyruvate, water dikinase activity"/>
    <property type="evidence" value="ECO:0007669"/>
    <property type="project" value="UniProtKB-EC"/>
</dbReference>
<reference evidence="2 3" key="1">
    <citation type="submission" date="2017-01" db="EMBL/GenBank/DDBJ databases">
        <title>The cable genome- insights into the physiology and evolution of filamentous bacteria capable of sulfide oxidation via long distance electron transfer.</title>
        <authorList>
            <person name="Schreiber L."/>
            <person name="Bjerg J.T."/>
            <person name="Boggild A."/>
            <person name="Van De Vossenberg J."/>
            <person name="Meysman F."/>
            <person name="Nielsen L.P."/>
            <person name="Schramm A."/>
            <person name="Kjeldsen K.U."/>
        </authorList>
    </citation>
    <scope>NUCLEOTIDE SEQUENCE [LARGE SCALE GENOMIC DNA]</scope>
    <source>
        <strain evidence="2">A2</strain>
    </source>
</reference>
<dbReference type="AlphaFoldDB" id="A0A444J5B3"/>
<organism evidence="2 3">
    <name type="scientific">Candidatus Electrothrix marina</name>
    <dbReference type="NCBI Taxonomy" id="1859130"/>
    <lineage>
        <taxon>Bacteria</taxon>
        <taxon>Pseudomonadati</taxon>
        <taxon>Thermodesulfobacteriota</taxon>
        <taxon>Desulfobulbia</taxon>
        <taxon>Desulfobulbales</taxon>
        <taxon>Desulfobulbaceae</taxon>
        <taxon>Candidatus Electrothrix</taxon>
    </lineage>
</organism>
<gene>
    <name evidence="2" type="ORF">VT99_11153</name>
</gene>
<dbReference type="EMBL" id="MTKQ01000115">
    <property type="protein sequence ID" value="RWX48284.1"/>
    <property type="molecule type" value="Genomic_DNA"/>
</dbReference>
<dbReference type="PANTHER" id="PTHR43615:SF1">
    <property type="entry name" value="PPDK_N DOMAIN-CONTAINING PROTEIN"/>
    <property type="match status" value="1"/>
</dbReference>
<dbReference type="Proteomes" id="UP000286862">
    <property type="component" value="Unassembled WGS sequence"/>
</dbReference>
<dbReference type="PANTHER" id="PTHR43615">
    <property type="entry name" value="PHOSPHOENOLPYRUVATE SYNTHASE-RELATED"/>
    <property type="match status" value="1"/>
</dbReference>
<name>A0A444J5B3_9BACT</name>
<comment type="caution">
    <text evidence="2">The sequence shown here is derived from an EMBL/GenBank/DDBJ whole genome shotgun (WGS) entry which is preliminary data.</text>
</comment>
<dbReference type="InterPro" id="IPR036637">
    <property type="entry name" value="Phosphohistidine_dom_sf"/>
</dbReference>
<evidence type="ECO:0000313" key="3">
    <source>
        <dbReference type="Proteomes" id="UP000286862"/>
    </source>
</evidence>
<dbReference type="EC" id="2.7.9.2" evidence="2"/>
<feature type="non-terminal residue" evidence="2">
    <location>
        <position position="1"/>
    </location>
</feature>
<dbReference type="InterPro" id="IPR008279">
    <property type="entry name" value="PEP-util_enz_mobile_dom"/>
</dbReference>
<dbReference type="SUPFAM" id="SSF52009">
    <property type="entry name" value="Phosphohistidine domain"/>
    <property type="match status" value="1"/>
</dbReference>
<sequence>FGFMMTLILPGQTASPGSYTGRARVIINPKQSPELLPGEILVAPYTDPSWTPLFLTAGGAVVEIGSYLSHAGTAAREYTLPCVVDVTKCTTCIRTGDFLWIDGEKGEVQILETGQPAAGETCEDSL</sequence>
<dbReference type="Gene3D" id="3.50.30.10">
    <property type="entry name" value="Phosphohistidine domain"/>
    <property type="match status" value="1"/>
</dbReference>
<evidence type="ECO:0000313" key="2">
    <source>
        <dbReference type="EMBL" id="RWX48284.1"/>
    </source>
</evidence>
<dbReference type="Pfam" id="PF00391">
    <property type="entry name" value="PEP-utilizers"/>
    <property type="match status" value="1"/>
</dbReference>
<evidence type="ECO:0000259" key="1">
    <source>
        <dbReference type="Pfam" id="PF00391"/>
    </source>
</evidence>
<protein>
    <submittedName>
        <fullName evidence="2">PEP-utilizing enzyme, mobile domain</fullName>
        <ecNumber evidence="2">2.7.9.2</ecNumber>
    </submittedName>
</protein>
<keyword evidence="2" id="KW-0808">Transferase</keyword>